<feature type="compositionally biased region" description="Basic and acidic residues" evidence="18">
    <location>
        <begin position="371"/>
        <end position="380"/>
    </location>
</feature>
<evidence type="ECO:0000256" key="14">
    <source>
        <dbReference type="ARBA" id="ARBA00023128"/>
    </source>
</evidence>
<dbReference type="EMBL" id="JADNYJ010000037">
    <property type="protein sequence ID" value="KAF8902188.1"/>
    <property type="molecule type" value="Genomic_DNA"/>
</dbReference>
<dbReference type="InterPro" id="IPR018939">
    <property type="entry name" value="Autophagy-rel_prot_27"/>
</dbReference>
<keyword evidence="11 19" id="KW-1133">Transmembrane helix</keyword>
<organism evidence="22 23">
    <name type="scientific">Gymnopilus junonius</name>
    <name type="common">Spectacular rustgill mushroom</name>
    <name type="synonym">Gymnopilus spectabilis subsp. junonius</name>
    <dbReference type="NCBI Taxonomy" id="109634"/>
    <lineage>
        <taxon>Eukaryota</taxon>
        <taxon>Fungi</taxon>
        <taxon>Dikarya</taxon>
        <taxon>Basidiomycota</taxon>
        <taxon>Agaricomycotina</taxon>
        <taxon>Agaricomycetes</taxon>
        <taxon>Agaricomycetidae</taxon>
        <taxon>Agaricales</taxon>
        <taxon>Agaricineae</taxon>
        <taxon>Hymenogastraceae</taxon>
        <taxon>Gymnopilus</taxon>
    </lineage>
</organism>
<keyword evidence="12" id="KW-0072">Autophagy</keyword>
<sequence>MLFPEGLCSCLFFLFFLFSGAFGQENPCTTHDDGKYYDLNPLKSNKDYELKTSTGQKICLNICQNVRSETFGLKDDIAAGDVAGFVRRPHGDFAFGKLNTTLTVIDARPRLVMSNGSRCKAKSDGQPGDARGSSIVEFVCDASAGTGVPRLVAELPPGDDEIACAYVFEWRTKSACPTSEGGGISGFFAVLGIIFLALLMTYTVLGTLYNRYVLQLRGYDQIPQFSIESMKYHGREALDWIKDIMAMYNIGGSIGGSNSGYKGPATNPISHQSQVSGFNAGDDLEEGGSISSVPSGGFIRPQAKRTAPNPFQRADINPVSHQSQVNAQTQSLSFAQSPTPTRSSFSPSLDSQSRSIPQSARKFIQVPQAREPTKEEREFMLGEEESDAEELGEVSMPPSARPSEQLVSVSPSANEACDPQR</sequence>
<feature type="transmembrane region" description="Helical" evidence="19">
    <location>
        <begin position="186"/>
        <end position="209"/>
    </location>
</feature>
<comment type="caution">
    <text evidence="22">The sequence shown here is derived from an EMBL/GenBank/DDBJ whole genome shotgun (WGS) entry which is preliminary data.</text>
</comment>
<evidence type="ECO:0000256" key="4">
    <source>
        <dbReference type="ARBA" id="ARBA00004614"/>
    </source>
</evidence>
<feature type="domain" description="MRH" evidence="21">
    <location>
        <begin position="26"/>
        <end position="178"/>
    </location>
</feature>
<evidence type="ECO:0000256" key="6">
    <source>
        <dbReference type="ARBA" id="ARBA00013776"/>
    </source>
</evidence>
<evidence type="ECO:0000256" key="3">
    <source>
        <dbReference type="ARBA" id="ARBA00004472"/>
    </source>
</evidence>
<dbReference type="GO" id="GO:0005770">
    <property type="term" value="C:late endosome"/>
    <property type="evidence" value="ECO:0007669"/>
    <property type="project" value="TreeGrafter"/>
</dbReference>
<dbReference type="InterPro" id="IPR044865">
    <property type="entry name" value="MRH_dom"/>
</dbReference>
<feature type="region of interest" description="Disordered" evidence="18">
    <location>
        <begin position="263"/>
        <end position="421"/>
    </location>
</feature>
<evidence type="ECO:0000256" key="2">
    <source>
        <dbReference type="ARBA" id="ARBA00004358"/>
    </source>
</evidence>
<dbReference type="PANTHER" id="PTHR15071">
    <property type="entry name" value="MANNOSE-6-PHOSPHATE RECEPTOR FAMILY MEMBER"/>
    <property type="match status" value="1"/>
</dbReference>
<reference evidence="22" key="1">
    <citation type="submission" date="2020-11" db="EMBL/GenBank/DDBJ databases">
        <authorList>
            <consortium name="DOE Joint Genome Institute"/>
            <person name="Ahrendt S."/>
            <person name="Riley R."/>
            <person name="Andreopoulos W."/>
            <person name="LaButti K."/>
            <person name="Pangilinan J."/>
            <person name="Ruiz-duenas F.J."/>
            <person name="Barrasa J.M."/>
            <person name="Sanchez-Garcia M."/>
            <person name="Camarero S."/>
            <person name="Miyauchi S."/>
            <person name="Serrano A."/>
            <person name="Linde D."/>
            <person name="Babiker R."/>
            <person name="Drula E."/>
            <person name="Ayuso-Fernandez I."/>
            <person name="Pacheco R."/>
            <person name="Padilla G."/>
            <person name="Ferreira P."/>
            <person name="Barriuso J."/>
            <person name="Kellner H."/>
            <person name="Castanera R."/>
            <person name="Alfaro M."/>
            <person name="Ramirez L."/>
            <person name="Pisabarro A.G."/>
            <person name="Kuo A."/>
            <person name="Tritt A."/>
            <person name="Lipzen A."/>
            <person name="He G."/>
            <person name="Yan M."/>
            <person name="Ng V."/>
            <person name="Cullen D."/>
            <person name="Martin F."/>
            <person name="Rosso M.-N."/>
            <person name="Henrissat B."/>
            <person name="Hibbett D."/>
            <person name="Martinez A.T."/>
            <person name="Grigoriev I.V."/>
        </authorList>
    </citation>
    <scope>NUCLEOTIDE SEQUENCE</scope>
    <source>
        <strain evidence="22">AH 44721</strain>
    </source>
</reference>
<dbReference type="PROSITE" id="PS51914">
    <property type="entry name" value="MRH"/>
    <property type="match status" value="1"/>
</dbReference>
<evidence type="ECO:0000313" key="22">
    <source>
        <dbReference type="EMBL" id="KAF8902188.1"/>
    </source>
</evidence>
<dbReference type="GO" id="GO:0034045">
    <property type="term" value="C:phagophore assembly site membrane"/>
    <property type="evidence" value="ECO:0007669"/>
    <property type="project" value="UniProtKB-SubCell"/>
</dbReference>
<evidence type="ECO:0000256" key="10">
    <source>
        <dbReference type="ARBA" id="ARBA00022927"/>
    </source>
</evidence>
<evidence type="ECO:0000256" key="12">
    <source>
        <dbReference type="ARBA" id="ARBA00023006"/>
    </source>
</evidence>
<dbReference type="AlphaFoldDB" id="A0A9P5NMA5"/>
<dbReference type="GO" id="GO:0000139">
    <property type="term" value="C:Golgi membrane"/>
    <property type="evidence" value="ECO:0007669"/>
    <property type="project" value="UniProtKB-SubCell"/>
</dbReference>
<evidence type="ECO:0000256" key="5">
    <source>
        <dbReference type="ARBA" id="ARBA00005363"/>
    </source>
</evidence>
<comment type="similarity">
    <text evidence="5">Belongs to the ATG27 family.</text>
</comment>
<keyword evidence="22" id="KW-0675">Receptor</keyword>
<keyword evidence="9 20" id="KW-0732">Signal</keyword>
<comment type="subcellular location">
    <subcellularLocation>
        <location evidence="2">Cytoplasmic vesicle membrane</location>
        <topology evidence="2">Single-pass type I membrane protein</topology>
    </subcellularLocation>
    <subcellularLocation>
        <location evidence="4">Golgi apparatus membrane</location>
        <topology evidence="4">Single-pass type I membrane protein</topology>
    </subcellularLocation>
    <subcellularLocation>
        <location evidence="1">Mitochondrion membrane</location>
        <topology evidence="1">Single-pass membrane protein</topology>
    </subcellularLocation>
    <subcellularLocation>
        <location evidence="3">Preautophagosomal structure membrane</location>
        <topology evidence="3">Single-pass type I membrane protein</topology>
    </subcellularLocation>
</comment>
<keyword evidence="10" id="KW-0653">Protein transport</keyword>
<dbReference type="GO" id="GO:0031966">
    <property type="term" value="C:mitochondrial membrane"/>
    <property type="evidence" value="ECO:0007669"/>
    <property type="project" value="UniProtKB-SubCell"/>
</dbReference>
<dbReference type="GO" id="GO:0015031">
    <property type="term" value="P:protein transport"/>
    <property type="evidence" value="ECO:0007669"/>
    <property type="project" value="UniProtKB-KW"/>
</dbReference>
<evidence type="ECO:0000256" key="18">
    <source>
        <dbReference type="SAM" id="MobiDB-lite"/>
    </source>
</evidence>
<dbReference type="OrthoDB" id="4504960at2759"/>
<evidence type="ECO:0000256" key="11">
    <source>
        <dbReference type="ARBA" id="ARBA00022989"/>
    </source>
</evidence>
<keyword evidence="16" id="KW-1015">Disulfide bond</keyword>
<dbReference type="SUPFAM" id="SSF50911">
    <property type="entry name" value="Mannose 6-phosphate receptor domain"/>
    <property type="match status" value="1"/>
</dbReference>
<evidence type="ECO:0000256" key="19">
    <source>
        <dbReference type="SAM" id="Phobius"/>
    </source>
</evidence>
<feature type="signal peptide" evidence="20">
    <location>
        <begin position="1"/>
        <end position="23"/>
    </location>
</feature>
<evidence type="ECO:0000256" key="9">
    <source>
        <dbReference type="ARBA" id="ARBA00022729"/>
    </source>
</evidence>
<name>A0A9P5NMA5_GYMJU</name>
<proteinExistence type="inferred from homology"/>
<evidence type="ECO:0000259" key="21">
    <source>
        <dbReference type="PROSITE" id="PS51914"/>
    </source>
</evidence>
<keyword evidence="23" id="KW-1185">Reference proteome</keyword>
<dbReference type="Pfam" id="PF09451">
    <property type="entry name" value="ATG27"/>
    <property type="match status" value="1"/>
</dbReference>
<gene>
    <name evidence="22" type="ORF">CPB84DRAFT_1846371</name>
</gene>
<feature type="compositionally biased region" description="Polar residues" evidence="18">
    <location>
        <begin position="267"/>
        <end position="277"/>
    </location>
</feature>
<evidence type="ECO:0000256" key="7">
    <source>
        <dbReference type="ARBA" id="ARBA00022448"/>
    </source>
</evidence>
<evidence type="ECO:0000256" key="13">
    <source>
        <dbReference type="ARBA" id="ARBA00023034"/>
    </source>
</evidence>
<protein>
    <recommendedName>
        <fullName evidence="6">Autophagy-related protein 27</fullName>
    </recommendedName>
</protein>
<feature type="chain" id="PRO_5040169726" description="Autophagy-related protein 27" evidence="20">
    <location>
        <begin position="24"/>
        <end position="421"/>
    </location>
</feature>
<evidence type="ECO:0000256" key="16">
    <source>
        <dbReference type="ARBA" id="ARBA00023157"/>
    </source>
</evidence>
<evidence type="ECO:0000313" key="23">
    <source>
        <dbReference type="Proteomes" id="UP000724874"/>
    </source>
</evidence>
<keyword evidence="17" id="KW-0968">Cytoplasmic vesicle</keyword>
<dbReference type="PANTHER" id="PTHR15071:SF0">
    <property type="entry name" value="MANNOSE 6-PHOSPHATE RECEPTOR-LIKE PROTEIN 1"/>
    <property type="match status" value="1"/>
</dbReference>
<dbReference type="GO" id="GO:0007034">
    <property type="term" value="P:vacuolar transport"/>
    <property type="evidence" value="ECO:0007669"/>
    <property type="project" value="TreeGrafter"/>
</dbReference>
<keyword evidence="15 19" id="KW-0472">Membrane</keyword>
<evidence type="ECO:0000256" key="8">
    <source>
        <dbReference type="ARBA" id="ARBA00022692"/>
    </source>
</evidence>
<keyword evidence="8 19" id="KW-0812">Transmembrane</keyword>
<dbReference type="GO" id="GO:0010008">
    <property type="term" value="C:endosome membrane"/>
    <property type="evidence" value="ECO:0007669"/>
    <property type="project" value="UniProtKB-SubCell"/>
</dbReference>
<dbReference type="GO" id="GO:0006914">
    <property type="term" value="P:autophagy"/>
    <property type="evidence" value="ECO:0007669"/>
    <property type="project" value="UniProtKB-KW"/>
</dbReference>
<feature type="compositionally biased region" description="Polar residues" evidence="18">
    <location>
        <begin position="349"/>
        <end position="358"/>
    </location>
</feature>
<dbReference type="Proteomes" id="UP000724874">
    <property type="component" value="Unassembled WGS sequence"/>
</dbReference>
<accession>A0A9P5NMA5</accession>
<feature type="compositionally biased region" description="Acidic residues" evidence="18">
    <location>
        <begin position="381"/>
        <end position="392"/>
    </location>
</feature>
<keyword evidence="13" id="KW-0333">Golgi apparatus</keyword>
<keyword evidence="7" id="KW-0813">Transport</keyword>
<feature type="compositionally biased region" description="Low complexity" evidence="18">
    <location>
        <begin position="337"/>
        <end position="348"/>
    </location>
</feature>
<evidence type="ECO:0000256" key="15">
    <source>
        <dbReference type="ARBA" id="ARBA00023136"/>
    </source>
</evidence>
<evidence type="ECO:0000256" key="1">
    <source>
        <dbReference type="ARBA" id="ARBA00004304"/>
    </source>
</evidence>
<dbReference type="InterPro" id="IPR009011">
    <property type="entry name" value="Man6P_isomerase_rcpt-bd_dom_sf"/>
</dbReference>
<feature type="compositionally biased region" description="Polar residues" evidence="18">
    <location>
        <begin position="319"/>
        <end position="336"/>
    </location>
</feature>
<dbReference type="Gene3D" id="2.70.130.10">
    <property type="entry name" value="Mannose-6-phosphate receptor binding domain"/>
    <property type="match status" value="1"/>
</dbReference>
<keyword evidence="14" id="KW-0496">Mitochondrion</keyword>
<evidence type="ECO:0000256" key="20">
    <source>
        <dbReference type="SAM" id="SignalP"/>
    </source>
</evidence>
<evidence type="ECO:0000256" key="17">
    <source>
        <dbReference type="ARBA" id="ARBA00023329"/>
    </source>
</evidence>